<evidence type="ECO:0000313" key="1">
    <source>
        <dbReference type="EMBL" id="BBA54676.1"/>
    </source>
</evidence>
<dbReference type="InterPro" id="IPR008437">
    <property type="entry name" value="Minor_structural_calicivir"/>
</dbReference>
<accession>A0A292FUG7</accession>
<organism evidence="1">
    <name type="scientific">Sapovirus GXI/HgYa1-3</name>
    <dbReference type="NCBI Taxonomy" id="1960023"/>
    <lineage>
        <taxon>Viruses</taxon>
        <taxon>Riboviria</taxon>
        <taxon>Orthornavirae</taxon>
        <taxon>Pisuviricota</taxon>
        <taxon>Pisoniviricetes</taxon>
        <taxon>Picornavirales</taxon>
        <taxon>Caliciviridae</taxon>
        <taxon>Sapovirus</taxon>
        <taxon>Sapovirus sapporoense</taxon>
        <taxon>Sapporo virus</taxon>
    </lineage>
</organism>
<proteinExistence type="predicted"/>
<name>A0A292FUG7_9CALI</name>
<reference evidence="1" key="1">
    <citation type="journal article" date="2017" name="Infect. Genet. Evol.">
        <title>Genetic diversity and intergenogroup recombination events of sapoviruses detected from feces of pigs in Japan.</title>
        <authorList>
            <person name="Kuroda M."/>
            <person name="Masuda T."/>
            <person name="Ito M."/>
            <person name="Naoi Y."/>
            <person name="Doan Y.-H."/>
            <person name="Haga K."/>
            <person name="Tsuchiaka S."/>
            <person name="Kishimoto M."/>
            <person name="Sano K."/>
            <person name="Omatsu T."/>
            <person name="Katayama Y."/>
            <person name="Oba M."/>
            <person name="Aoki H."/>
            <person name="Ichimaru T."/>
            <person name="Sunaga F."/>
            <person name="Mukono I."/>
            <person name="Yamasato H."/>
            <person name="Shirai J."/>
            <person name="Katayama K."/>
            <person name="Mizutani T."/>
            <person name="Oka T."/>
            <person name="Nagai M."/>
        </authorList>
    </citation>
    <scope>NUCLEOTIDE SEQUENCE</scope>
    <source>
        <strain evidence="1">HgYa1-3</strain>
    </source>
</reference>
<dbReference type="Pfam" id="PF05752">
    <property type="entry name" value="Calici_MSP"/>
    <property type="match status" value="1"/>
</dbReference>
<sequence>MSWFNNMLGVGGFLGDLAGAIGNVVSQQQLVGLQRRQLELYQHAVDRELQLKDQSLHMSYELSTRGPALQYQSARELGYNHTEAMQMTGGTRVSYGGVDVGPRTLPSLPFYNQGTNLLAQSRSVAAGFHQGLTGYTGPQPTGFGNPNYQPRLTGYRQNLDHHPGESSV</sequence>
<protein>
    <submittedName>
        <fullName evidence="1">Minor structural protein</fullName>
    </submittedName>
</protein>
<dbReference type="EMBL" id="LC215902">
    <property type="protein sequence ID" value="BBA54676.1"/>
    <property type="molecule type" value="Genomic_RNA"/>
</dbReference>